<organism evidence="4 5">
    <name type="scientific">Caldovatus aquaticus</name>
    <dbReference type="NCBI Taxonomy" id="2865671"/>
    <lineage>
        <taxon>Bacteria</taxon>
        <taxon>Pseudomonadati</taxon>
        <taxon>Pseudomonadota</taxon>
        <taxon>Alphaproteobacteria</taxon>
        <taxon>Acetobacterales</taxon>
        <taxon>Roseomonadaceae</taxon>
        <taxon>Caldovatus</taxon>
    </lineage>
</organism>
<feature type="compositionally biased region" description="Basic and acidic residues" evidence="3">
    <location>
        <begin position="131"/>
        <end position="144"/>
    </location>
</feature>
<evidence type="ECO:0000256" key="2">
    <source>
        <dbReference type="HAMAP-Rule" id="MF_00003"/>
    </source>
</evidence>
<dbReference type="NCBIfam" id="NF001802">
    <property type="entry name" value="PRK00521.2-5"/>
    <property type="match status" value="1"/>
</dbReference>
<comment type="similarity">
    <text evidence="2">Belongs to the RbfA family.</text>
</comment>
<feature type="compositionally biased region" description="Basic and acidic residues" evidence="3">
    <location>
        <begin position="12"/>
        <end position="24"/>
    </location>
</feature>
<dbReference type="Gene3D" id="3.30.300.20">
    <property type="match status" value="1"/>
</dbReference>
<dbReference type="InterPro" id="IPR020053">
    <property type="entry name" value="Ribosome-bd_factorA_CS"/>
</dbReference>
<dbReference type="PROSITE" id="PS01319">
    <property type="entry name" value="RBFA"/>
    <property type="match status" value="1"/>
</dbReference>
<name>A0ABS7F848_9PROT</name>
<dbReference type="EMBL" id="JAHZUY010000063">
    <property type="protein sequence ID" value="MBW8271000.1"/>
    <property type="molecule type" value="Genomic_DNA"/>
</dbReference>
<comment type="subunit">
    <text evidence="2">Monomer. Binds 30S ribosomal subunits, but not 50S ribosomal subunits or 70S ribosomes.</text>
</comment>
<keyword evidence="5" id="KW-1185">Reference proteome</keyword>
<accession>A0ABS7F848</accession>
<reference evidence="4 5" key="1">
    <citation type="submission" date="2021-08" db="EMBL/GenBank/DDBJ databases">
        <title>Caldovatus sediminis gen. nov., sp. nov., a moderately thermophilic bacterium isolated from a hot spring.</title>
        <authorList>
            <person name="Hu C.-J."/>
            <person name="Li W.-J."/>
            <person name="Xian W.-D."/>
        </authorList>
    </citation>
    <scope>NUCLEOTIDE SEQUENCE [LARGE SCALE GENOMIC DNA]</scope>
    <source>
        <strain evidence="4 5">SYSU G05006</strain>
    </source>
</reference>
<proteinExistence type="inferred from homology"/>
<evidence type="ECO:0000256" key="1">
    <source>
        <dbReference type="ARBA" id="ARBA00022517"/>
    </source>
</evidence>
<comment type="subcellular location">
    <subcellularLocation>
        <location evidence="2">Cytoplasm</location>
    </subcellularLocation>
</comment>
<dbReference type="Pfam" id="PF02033">
    <property type="entry name" value="RBFA"/>
    <property type="match status" value="1"/>
</dbReference>
<comment type="caution">
    <text evidence="4">The sequence shown here is derived from an EMBL/GenBank/DDBJ whole genome shotgun (WGS) entry which is preliminary data.</text>
</comment>
<sequence>MVRKQHAARPGGAERREGPSQRQLRVAEEVRHALSALFTRGEFRDPDLAGAAVTVTEVRASPDLRHMTAFVSGLGHALPEARMQALRRAAPYLRTQVARAVRLRYAPEIRFEPDTALDQAMRIEALMRRPEVARDLAPPRRGEGEGEDGAG</sequence>
<dbReference type="Proteomes" id="UP001519924">
    <property type="component" value="Unassembled WGS sequence"/>
</dbReference>
<dbReference type="PANTHER" id="PTHR33515">
    <property type="entry name" value="RIBOSOME-BINDING FACTOR A, CHLOROPLASTIC-RELATED"/>
    <property type="match status" value="1"/>
</dbReference>
<dbReference type="InterPro" id="IPR015946">
    <property type="entry name" value="KH_dom-like_a/b"/>
</dbReference>
<dbReference type="RefSeq" id="WP_220118781.1">
    <property type="nucleotide sequence ID" value="NZ_JAHZUY010000063.1"/>
</dbReference>
<gene>
    <name evidence="2 4" type="primary">rbfA</name>
    <name evidence="4" type="ORF">K1J50_16065</name>
</gene>
<dbReference type="PANTHER" id="PTHR33515:SF1">
    <property type="entry name" value="RIBOSOME-BINDING FACTOR A, CHLOROPLASTIC-RELATED"/>
    <property type="match status" value="1"/>
</dbReference>
<keyword evidence="2" id="KW-0963">Cytoplasm</keyword>
<dbReference type="InterPro" id="IPR023799">
    <property type="entry name" value="RbfA_dom_sf"/>
</dbReference>
<dbReference type="InterPro" id="IPR000238">
    <property type="entry name" value="RbfA"/>
</dbReference>
<comment type="function">
    <text evidence="2">One of several proteins that assist in the late maturation steps of the functional core of the 30S ribosomal subunit. Associates with free 30S ribosomal subunits (but not with 30S subunits that are part of 70S ribosomes or polysomes). Required for efficient processing of 16S rRNA. May interact with the 5'-terminal helix region of 16S rRNA.</text>
</comment>
<evidence type="ECO:0000313" key="4">
    <source>
        <dbReference type="EMBL" id="MBW8271000.1"/>
    </source>
</evidence>
<keyword evidence="1 2" id="KW-0690">Ribosome biogenesis</keyword>
<dbReference type="SUPFAM" id="SSF89919">
    <property type="entry name" value="Ribosome-binding factor A, RbfA"/>
    <property type="match status" value="1"/>
</dbReference>
<dbReference type="NCBIfam" id="TIGR00082">
    <property type="entry name" value="rbfA"/>
    <property type="match status" value="1"/>
</dbReference>
<protein>
    <recommendedName>
        <fullName evidence="2">Ribosome-binding factor A</fullName>
    </recommendedName>
</protein>
<dbReference type="HAMAP" id="MF_00003">
    <property type="entry name" value="RbfA"/>
    <property type="match status" value="1"/>
</dbReference>
<feature type="region of interest" description="Disordered" evidence="3">
    <location>
        <begin position="1"/>
        <end position="24"/>
    </location>
</feature>
<feature type="region of interest" description="Disordered" evidence="3">
    <location>
        <begin position="131"/>
        <end position="151"/>
    </location>
</feature>
<evidence type="ECO:0000256" key="3">
    <source>
        <dbReference type="SAM" id="MobiDB-lite"/>
    </source>
</evidence>
<evidence type="ECO:0000313" key="5">
    <source>
        <dbReference type="Proteomes" id="UP001519924"/>
    </source>
</evidence>